<dbReference type="Proteomes" id="UP000279446">
    <property type="component" value="Unassembled WGS sequence"/>
</dbReference>
<feature type="transmembrane region" description="Helical" evidence="1">
    <location>
        <begin position="101"/>
        <end position="119"/>
    </location>
</feature>
<keyword evidence="1" id="KW-1133">Transmembrane helix</keyword>
<gene>
    <name evidence="2" type="ORF">EJP82_09770</name>
</gene>
<name>A0A3S1DWW0_9BACL</name>
<dbReference type="EMBL" id="RZNY01000006">
    <property type="protein sequence ID" value="RUT46979.1"/>
    <property type="molecule type" value="Genomic_DNA"/>
</dbReference>
<protein>
    <submittedName>
        <fullName evidence="2">Molecular chaperone DnaJ</fullName>
    </submittedName>
</protein>
<dbReference type="RefSeq" id="WP_127191864.1">
    <property type="nucleotide sequence ID" value="NZ_RZNY01000006.1"/>
</dbReference>
<keyword evidence="3" id="KW-1185">Reference proteome</keyword>
<sequence>MDNLKQAYETLGLPENASRADVEKAFEIELRKSKNRQSTTNLKDGEESEYTIKLKAYKQIVEYEDRLIIEDKNRERYRKWGKFAGPAEKVDDFFRIYKARVIISLVAIIVLIFGINAFIDHREEQKRLAALPPVDLSILYVGNFMTNDSSGKTEELEQAFLTQFPEFKRVEVTLTYLPSSESGGQSDLAFQQKAMAMLATEDPDIYIMDKPSFEWLSNSGALQHLDVEAEGVLKPLLPPGAAIIARTEDDTSDHVYGVDVTNSTLTNQLPINNKNMIITVRVDPKKMDNVLLFTQRYLENMK</sequence>
<keyword evidence="1" id="KW-0472">Membrane</keyword>
<evidence type="ECO:0000313" key="3">
    <source>
        <dbReference type="Proteomes" id="UP000279446"/>
    </source>
</evidence>
<dbReference type="OrthoDB" id="1738492at2"/>
<dbReference type="AlphaFoldDB" id="A0A3S1DWW0"/>
<dbReference type="Gene3D" id="3.40.190.10">
    <property type="entry name" value="Periplasmic binding protein-like II"/>
    <property type="match status" value="1"/>
</dbReference>
<reference evidence="2 3" key="1">
    <citation type="submission" date="2018-12" db="EMBL/GenBank/DDBJ databases">
        <authorList>
            <person name="Sun L."/>
            <person name="Chen Z."/>
        </authorList>
    </citation>
    <scope>NUCLEOTIDE SEQUENCE [LARGE SCALE GENOMIC DNA]</scope>
    <source>
        <strain evidence="2 3">DSM 15890</strain>
    </source>
</reference>
<keyword evidence="1" id="KW-0812">Transmembrane</keyword>
<accession>A0A3S1DWW0</accession>
<proteinExistence type="predicted"/>
<evidence type="ECO:0000313" key="2">
    <source>
        <dbReference type="EMBL" id="RUT46979.1"/>
    </source>
</evidence>
<comment type="caution">
    <text evidence="2">The sequence shown here is derived from an EMBL/GenBank/DDBJ whole genome shotgun (WGS) entry which is preliminary data.</text>
</comment>
<organism evidence="2 3">
    <name type="scientific">Paenibacillus anaericanus</name>
    <dbReference type="NCBI Taxonomy" id="170367"/>
    <lineage>
        <taxon>Bacteria</taxon>
        <taxon>Bacillati</taxon>
        <taxon>Bacillota</taxon>
        <taxon>Bacilli</taxon>
        <taxon>Bacillales</taxon>
        <taxon>Paenibacillaceae</taxon>
        <taxon>Paenibacillus</taxon>
    </lineage>
</organism>
<evidence type="ECO:0000256" key="1">
    <source>
        <dbReference type="SAM" id="Phobius"/>
    </source>
</evidence>